<sequence length="281" mass="32058">MNLVGFIMHYRECDYPSAQSELDMIVGKRQMAGFIAQDLYNPAKQLEKRSKDKNIDDIKRLSAGILSTYSRYAYGGWVNEGISVKTQEKFGIRYSIPENKVIIPQVNKDGELIGIRGRSLDPYEVEMFGKYRPVRFRGKMLSYPTSLNWYGLYQNKESIINTGQVVIFESEKSVMQLDTIMNGNGNGLALSGSSISDWQIDELMKLNINEVVVGLDKDYKDETGYNIHANMIVKMFKKLLIRFNVTVIFDDVDGLLGYKDSPTDCGKEAFLKLMRTRKVMS</sequence>
<keyword evidence="2" id="KW-1185">Reference proteome</keyword>
<dbReference type="SUPFAM" id="SSF56731">
    <property type="entry name" value="DNA primase core"/>
    <property type="match status" value="1"/>
</dbReference>
<organism evidence="1 2">
    <name type="scientific">Lactobacillus phage ATCC 8014-B2</name>
    <dbReference type="NCBI Taxonomy" id="1225795"/>
    <lineage>
        <taxon>Viruses</taxon>
        <taxon>Duplodnaviria</taxon>
        <taxon>Heunggongvirae</taxon>
        <taxon>Uroviricota</taxon>
        <taxon>Caudoviricetes</taxon>
        <taxon>Tybeckvirinae</taxon>
        <taxon>Douglaswolinvirus</taxon>
        <taxon>Douglaswolinvirus B2</taxon>
    </lineage>
</organism>
<protein>
    <submittedName>
        <fullName evidence="1">DNA primase</fullName>
    </submittedName>
</protein>
<evidence type="ECO:0000313" key="2">
    <source>
        <dbReference type="Proteomes" id="UP000008061"/>
    </source>
</evidence>
<evidence type="ECO:0000313" key="1">
    <source>
        <dbReference type="EMBL" id="AFU63154.1"/>
    </source>
</evidence>
<gene>
    <name evidence="1" type="ORF">8014-B2_0087</name>
</gene>
<dbReference type="Gene3D" id="3.40.1360.10">
    <property type="match status" value="1"/>
</dbReference>
<dbReference type="Proteomes" id="UP000008061">
    <property type="component" value="Segment"/>
</dbReference>
<dbReference type="EMBL" id="JX486088">
    <property type="protein sequence ID" value="AFU63154.1"/>
    <property type="molecule type" value="Genomic_DNA"/>
</dbReference>
<accession>K4ID94</accession>
<name>K4ID94_9CAUD</name>
<proteinExistence type="predicted"/>
<reference evidence="1 2" key="1">
    <citation type="journal article" date="2012" name="Appl. Environ. Microbiol.">
        <title>Characterization of Two Virulent Phages of Lactobacillus plantarum.</title>
        <authorList>
            <person name="Briggiler Marco M."/>
            <person name="Garneau J.E."/>
            <person name="Tremblay D."/>
            <person name="Quiberoni A."/>
            <person name="Moineau S."/>
        </authorList>
    </citation>
    <scope>NUCLEOTIDE SEQUENCE [LARGE SCALE GENOMIC DNA]</scope>
</reference>